<evidence type="ECO:0000256" key="1">
    <source>
        <dbReference type="SAM" id="MobiDB-lite"/>
    </source>
</evidence>
<name>A0A8H5D268_9AGAR</name>
<keyword evidence="3" id="KW-1185">Reference proteome</keyword>
<feature type="compositionally biased region" description="Basic and acidic residues" evidence="1">
    <location>
        <begin position="1"/>
        <end position="26"/>
    </location>
</feature>
<protein>
    <submittedName>
        <fullName evidence="2">Uncharacterized protein</fullName>
    </submittedName>
</protein>
<reference evidence="2 3" key="1">
    <citation type="journal article" date="2020" name="ISME J.">
        <title>Uncovering the hidden diversity of litter-decomposition mechanisms in mushroom-forming fungi.</title>
        <authorList>
            <person name="Floudas D."/>
            <person name="Bentzer J."/>
            <person name="Ahren D."/>
            <person name="Johansson T."/>
            <person name="Persson P."/>
            <person name="Tunlid A."/>
        </authorList>
    </citation>
    <scope>NUCLEOTIDE SEQUENCE [LARGE SCALE GENOMIC DNA]</scope>
    <source>
        <strain evidence="2 3">CBS 291.85</strain>
    </source>
</reference>
<comment type="caution">
    <text evidence="2">The sequence shown here is derived from an EMBL/GenBank/DDBJ whole genome shotgun (WGS) entry which is preliminary data.</text>
</comment>
<gene>
    <name evidence="2" type="ORF">D9758_011955</name>
</gene>
<evidence type="ECO:0000313" key="3">
    <source>
        <dbReference type="Proteomes" id="UP000559256"/>
    </source>
</evidence>
<dbReference type="AlphaFoldDB" id="A0A8H5D268"/>
<proteinExistence type="predicted"/>
<evidence type="ECO:0000313" key="2">
    <source>
        <dbReference type="EMBL" id="KAF5352265.1"/>
    </source>
</evidence>
<organism evidence="2 3">
    <name type="scientific">Tetrapyrgos nigripes</name>
    <dbReference type="NCBI Taxonomy" id="182062"/>
    <lineage>
        <taxon>Eukaryota</taxon>
        <taxon>Fungi</taxon>
        <taxon>Dikarya</taxon>
        <taxon>Basidiomycota</taxon>
        <taxon>Agaricomycotina</taxon>
        <taxon>Agaricomycetes</taxon>
        <taxon>Agaricomycetidae</taxon>
        <taxon>Agaricales</taxon>
        <taxon>Marasmiineae</taxon>
        <taxon>Marasmiaceae</taxon>
        <taxon>Tetrapyrgos</taxon>
    </lineage>
</organism>
<dbReference type="EMBL" id="JAACJM010000066">
    <property type="protein sequence ID" value="KAF5352265.1"/>
    <property type="molecule type" value="Genomic_DNA"/>
</dbReference>
<dbReference type="Proteomes" id="UP000559256">
    <property type="component" value="Unassembled WGS sequence"/>
</dbReference>
<accession>A0A8H5D268</accession>
<sequence>MSLLHGERQSTHPPTRDARAAVRGPERALTFSVLSPPPPPLTSSSSSPSPICHGSGQCVGLAFGLGVSSVIPTLTSTLRAGVEARTQDSEAWGSGHWGPIAKYVTQLGIATV</sequence>
<feature type="region of interest" description="Disordered" evidence="1">
    <location>
        <begin position="1"/>
        <end position="52"/>
    </location>
</feature>